<dbReference type="WBParaSite" id="TCONS_00010501.p1">
    <property type="protein sequence ID" value="TCONS_00010501.p1"/>
    <property type="gene ID" value="XLOC_003712"/>
</dbReference>
<keyword evidence="3" id="KW-1185">Reference proteome</keyword>
<sequence>MNSKFIGLLFFIAAFLTVLLFAKSLEPSKSSKWTPVKLTESKLIYTFARTVAKHYYDLAIGLDPKFAEVCKVLRVSQKRKKYKVDLIAYDKKCTKKASDVCWLRLEGFIIRPNKQIFTVEKYLLCEIYETLILKKMNSKFIGLLFFITAFLTVLLFAKSLKPSKSSRWTPVKFTESNLIYIFADAAARHYFDIALGRDPESVEVCKVLRVSQKRKKYKIDLIAHDKNCTKKASDDCWHRLESDVTKDNKYLFTIVNFTKIDNKPHKYSKCHFPEFK</sequence>
<evidence type="ECO:0000313" key="4">
    <source>
        <dbReference type="WBParaSite" id="TCONS_00010501.p1"/>
    </source>
</evidence>
<feature type="chain" id="PRO_5041967250" evidence="2">
    <location>
        <begin position="25"/>
        <end position="276"/>
    </location>
</feature>
<reference evidence="4" key="1">
    <citation type="submission" date="2024-02" db="UniProtKB">
        <authorList>
            <consortium name="WormBaseParasite"/>
        </authorList>
    </citation>
    <scope>IDENTIFICATION</scope>
</reference>
<dbReference type="AlphaFoldDB" id="A0AAF5DCR6"/>
<evidence type="ECO:0000256" key="1">
    <source>
        <dbReference type="SAM" id="Phobius"/>
    </source>
</evidence>
<protein>
    <submittedName>
        <fullName evidence="4">Cystatin domain-containing protein</fullName>
    </submittedName>
</protein>
<evidence type="ECO:0000313" key="3">
    <source>
        <dbReference type="Proteomes" id="UP000035681"/>
    </source>
</evidence>
<keyword evidence="1" id="KW-1133">Transmembrane helix</keyword>
<accession>A0AAF5DCR6</accession>
<evidence type="ECO:0000256" key="2">
    <source>
        <dbReference type="SAM" id="SignalP"/>
    </source>
</evidence>
<dbReference type="Proteomes" id="UP000035681">
    <property type="component" value="Unplaced"/>
</dbReference>
<keyword evidence="1" id="KW-0812">Transmembrane</keyword>
<proteinExistence type="predicted"/>
<name>A0AAF5DCR6_STRER</name>
<feature type="signal peptide" evidence="2">
    <location>
        <begin position="1"/>
        <end position="24"/>
    </location>
</feature>
<keyword evidence="2" id="KW-0732">Signal</keyword>
<feature type="transmembrane region" description="Helical" evidence="1">
    <location>
        <begin position="140"/>
        <end position="157"/>
    </location>
</feature>
<organism evidence="3 4">
    <name type="scientific">Strongyloides stercoralis</name>
    <name type="common">Threadworm</name>
    <dbReference type="NCBI Taxonomy" id="6248"/>
    <lineage>
        <taxon>Eukaryota</taxon>
        <taxon>Metazoa</taxon>
        <taxon>Ecdysozoa</taxon>
        <taxon>Nematoda</taxon>
        <taxon>Chromadorea</taxon>
        <taxon>Rhabditida</taxon>
        <taxon>Tylenchina</taxon>
        <taxon>Panagrolaimomorpha</taxon>
        <taxon>Strongyloidoidea</taxon>
        <taxon>Strongyloididae</taxon>
        <taxon>Strongyloides</taxon>
    </lineage>
</organism>
<keyword evidence="1" id="KW-0472">Membrane</keyword>